<dbReference type="STRING" id="1302685.SAMN05444408_103191"/>
<dbReference type="OrthoDB" id="630434at2"/>
<evidence type="ECO:0000256" key="4">
    <source>
        <dbReference type="ARBA" id="ARBA00023136"/>
    </source>
</evidence>
<dbReference type="SUPFAM" id="SSF48452">
    <property type="entry name" value="TPR-like"/>
    <property type="match status" value="1"/>
</dbReference>
<organism evidence="7 8">
    <name type="scientific">Chryseobacterium takakiae</name>
    <dbReference type="NCBI Taxonomy" id="1302685"/>
    <lineage>
        <taxon>Bacteria</taxon>
        <taxon>Pseudomonadati</taxon>
        <taxon>Bacteroidota</taxon>
        <taxon>Flavobacteriia</taxon>
        <taxon>Flavobacteriales</taxon>
        <taxon>Weeksellaceae</taxon>
        <taxon>Chryseobacterium group</taxon>
        <taxon>Chryseobacterium</taxon>
    </lineage>
</organism>
<dbReference type="PROSITE" id="PS51257">
    <property type="entry name" value="PROKAR_LIPOPROTEIN"/>
    <property type="match status" value="1"/>
</dbReference>
<dbReference type="InterPro" id="IPR012944">
    <property type="entry name" value="SusD_RagB_dom"/>
</dbReference>
<keyword evidence="8" id="KW-1185">Reference proteome</keyword>
<dbReference type="Gene3D" id="1.25.40.390">
    <property type="match status" value="1"/>
</dbReference>
<gene>
    <name evidence="7" type="ORF">SAMN05444408_103191</name>
</gene>
<evidence type="ECO:0000313" key="7">
    <source>
        <dbReference type="EMBL" id="SHE70251.1"/>
    </source>
</evidence>
<dbReference type="AlphaFoldDB" id="A0A1M4VMF4"/>
<keyword evidence="3" id="KW-0732">Signal</keyword>
<evidence type="ECO:0000256" key="2">
    <source>
        <dbReference type="ARBA" id="ARBA00006275"/>
    </source>
</evidence>
<sequence length="513" mass="56473">MKNIFYKFLTVCFACTVLVSCNDAIDIVQEGELNDATVFKTTGDLEKYLLGSVYTSVDITNQIKFSSVFTDELKVGPSNTGQDQGLYRYVLTPGDGYATAIWQQNYTSINRVNRLIEAAQKITPAASETAQYNNILAEARTLRALAYLNLEAYFSPNMADNNATGVILIDRVPAIQEQLPRSNNGAIWAFVESDLQFAEANLAPPSSHNFPFFVSKTLVNAIRARMYLYRKNYTLAKQYAQNVLSTSGVTLTPSTPVPSGTPGSATWNTAFYAAAPTNPYRRLWADLNNGENLFTLSRPVNGTGGNIAGIYTTNTTNLSGSPLWTVGLNLFNVLNVPNPAIAGTSADIRRYAFIDPTSVPAQGVYIIDKYPGKTNAPLRNDIKVFRLSEMYFILAECEAQTPTGYVAAANYIKAVRDARRFNTTAPLPVYATKVDALRDILTERRAELAFEGHRYIDLKRLGGEAGVSIDRNPNDDFNPNTPLTLNITDYRFTLPIPSAELLGNPSIQQNPGY</sequence>
<evidence type="ECO:0000313" key="8">
    <source>
        <dbReference type="Proteomes" id="UP000184236"/>
    </source>
</evidence>
<comment type="similarity">
    <text evidence="2">Belongs to the SusD family.</text>
</comment>
<proteinExistence type="inferred from homology"/>
<accession>A0A1M4VMF4</accession>
<dbReference type="EMBL" id="FQVO01000003">
    <property type="protein sequence ID" value="SHE70251.1"/>
    <property type="molecule type" value="Genomic_DNA"/>
</dbReference>
<keyword evidence="5" id="KW-0998">Cell outer membrane</keyword>
<name>A0A1M4VMF4_9FLAO</name>
<dbReference type="GO" id="GO:0009279">
    <property type="term" value="C:cell outer membrane"/>
    <property type="evidence" value="ECO:0007669"/>
    <property type="project" value="UniProtKB-SubCell"/>
</dbReference>
<dbReference type="Proteomes" id="UP000184236">
    <property type="component" value="Unassembled WGS sequence"/>
</dbReference>
<dbReference type="RefSeq" id="WP_072883876.1">
    <property type="nucleotide sequence ID" value="NZ_FQVO01000003.1"/>
</dbReference>
<feature type="domain" description="RagB/SusD" evidence="6">
    <location>
        <begin position="376"/>
        <end position="513"/>
    </location>
</feature>
<evidence type="ECO:0000256" key="3">
    <source>
        <dbReference type="ARBA" id="ARBA00022729"/>
    </source>
</evidence>
<reference evidence="8" key="1">
    <citation type="submission" date="2016-11" db="EMBL/GenBank/DDBJ databases">
        <authorList>
            <person name="Varghese N."/>
            <person name="Submissions S."/>
        </authorList>
    </citation>
    <scope>NUCLEOTIDE SEQUENCE [LARGE SCALE GENOMIC DNA]</scope>
    <source>
        <strain evidence="8">DSM 26898</strain>
    </source>
</reference>
<comment type="subcellular location">
    <subcellularLocation>
        <location evidence="1">Cell outer membrane</location>
    </subcellularLocation>
</comment>
<evidence type="ECO:0000259" key="6">
    <source>
        <dbReference type="Pfam" id="PF07980"/>
    </source>
</evidence>
<protein>
    <submittedName>
        <fullName evidence="7">Starch-binding associating with outer membrane</fullName>
    </submittedName>
</protein>
<keyword evidence="4" id="KW-0472">Membrane</keyword>
<evidence type="ECO:0000256" key="5">
    <source>
        <dbReference type="ARBA" id="ARBA00023237"/>
    </source>
</evidence>
<dbReference type="Pfam" id="PF07980">
    <property type="entry name" value="SusD_RagB"/>
    <property type="match status" value="1"/>
</dbReference>
<evidence type="ECO:0000256" key="1">
    <source>
        <dbReference type="ARBA" id="ARBA00004442"/>
    </source>
</evidence>
<dbReference type="InterPro" id="IPR011990">
    <property type="entry name" value="TPR-like_helical_dom_sf"/>
</dbReference>